<comment type="caution">
    <text evidence="2">The sequence shown here is derived from an EMBL/GenBank/DDBJ whole genome shotgun (WGS) entry which is preliminary data.</text>
</comment>
<dbReference type="EMBL" id="BTGU01006618">
    <property type="protein sequence ID" value="GMN21722.1"/>
    <property type="molecule type" value="Genomic_DNA"/>
</dbReference>
<sequence length="61" mass="6636">MSRHVYHAFLKTDSSPPVKCAVCLPGYNDSNGSLAQSKTASDELEAEVFPLSPKTQKPELD</sequence>
<gene>
    <name evidence="2" type="ORF">TIFTF001_048922</name>
</gene>
<protein>
    <submittedName>
        <fullName evidence="2">Uncharacterized protein</fullName>
    </submittedName>
</protein>
<dbReference type="AlphaFoldDB" id="A0AA87YTL7"/>
<accession>A0AA87YTL7</accession>
<proteinExistence type="predicted"/>
<evidence type="ECO:0000313" key="3">
    <source>
        <dbReference type="Proteomes" id="UP001187192"/>
    </source>
</evidence>
<reference evidence="2" key="1">
    <citation type="submission" date="2023-07" db="EMBL/GenBank/DDBJ databases">
        <title>draft genome sequence of fig (Ficus carica).</title>
        <authorList>
            <person name="Takahashi T."/>
            <person name="Nishimura K."/>
        </authorList>
    </citation>
    <scope>NUCLEOTIDE SEQUENCE</scope>
</reference>
<dbReference type="Proteomes" id="UP001187192">
    <property type="component" value="Unassembled WGS sequence"/>
</dbReference>
<evidence type="ECO:0000313" key="2">
    <source>
        <dbReference type="EMBL" id="GMN21722.1"/>
    </source>
</evidence>
<organism evidence="2 3">
    <name type="scientific">Ficus carica</name>
    <name type="common">Common fig</name>
    <dbReference type="NCBI Taxonomy" id="3494"/>
    <lineage>
        <taxon>Eukaryota</taxon>
        <taxon>Viridiplantae</taxon>
        <taxon>Streptophyta</taxon>
        <taxon>Embryophyta</taxon>
        <taxon>Tracheophyta</taxon>
        <taxon>Spermatophyta</taxon>
        <taxon>Magnoliopsida</taxon>
        <taxon>eudicotyledons</taxon>
        <taxon>Gunneridae</taxon>
        <taxon>Pentapetalae</taxon>
        <taxon>rosids</taxon>
        <taxon>fabids</taxon>
        <taxon>Rosales</taxon>
        <taxon>Moraceae</taxon>
        <taxon>Ficeae</taxon>
        <taxon>Ficus</taxon>
    </lineage>
</organism>
<feature type="non-terminal residue" evidence="2">
    <location>
        <position position="61"/>
    </location>
</feature>
<feature type="region of interest" description="Disordered" evidence="1">
    <location>
        <begin position="34"/>
        <end position="61"/>
    </location>
</feature>
<keyword evidence="3" id="KW-1185">Reference proteome</keyword>
<name>A0AA87YTL7_FICCA</name>
<evidence type="ECO:0000256" key="1">
    <source>
        <dbReference type="SAM" id="MobiDB-lite"/>
    </source>
</evidence>